<protein>
    <submittedName>
        <fullName evidence="2">Alpha/beta hydrolase</fullName>
    </submittedName>
</protein>
<proteinExistence type="predicted"/>
<keyword evidence="3" id="KW-1185">Reference proteome</keyword>
<gene>
    <name evidence="2" type="ORF">EWH70_01085</name>
</gene>
<comment type="caution">
    <text evidence="2">The sequence shown here is derived from an EMBL/GenBank/DDBJ whole genome shotgun (WGS) entry which is preliminary data.</text>
</comment>
<evidence type="ECO:0000313" key="3">
    <source>
        <dbReference type="Proteomes" id="UP000292003"/>
    </source>
</evidence>
<evidence type="ECO:0000259" key="1">
    <source>
        <dbReference type="Pfam" id="PF20408"/>
    </source>
</evidence>
<dbReference type="Gene3D" id="3.40.50.1820">
    <property type="entry name" value="alpha/beta hydrolase"/>
    <property type="match status" value="1"/>
</dbReference>
<dbReference type="Proteomes" id="UP000292003">
    <property type="component" value="Unassembled WGS sequence"/>
</dbReference>
<feature type="domain" description="KANL3/Tex30 alpha/beta hydrolase-like" evidence="1">
    <location>
        <begin position="97"/>
        <end position="167"/>
    </location>
</feature>
<keyword evidence="2" id="KW-0378">Hydrolase</keyword>
<reference evidence="2 3" key="1">
    <citation type="submission" date="2019-02" db="EMBL/GenBank/DDBJ databases">
        <title>Draft genome sequence of Amycolatopsis sp. 8-3EHSu isolated from roots of Suaeda maritima.</title>
        <authorList>
            <person name="Duangmal K."/>
            <person name="Chantavorakit T."/>
        </authorList>
    </citation>
    <scope>NUCLEOTIDE SEQUENCE [LARGE SCALE GENOMIC DNA]</scope>
    <source>
        <strain evidence="2 3">8-3EHSu</strain>
    </source>
</reference>
<dbReference type="GO" id="GO:0016787">
    <property type="term" value="F:hydrolase activity"/>
    <property type="evidence" value="ECO:0007669"/>
    <property type="project" value="UniProtKB-KW"/>
</dbReference>
<dbReference type="Pfam" id="PF20408">
    <property type="entry name" value="Abhydrolase_11"/>
    <property type="match status" value="1"/>
</dbReference>
<dbReference type="OrthoDB" id="3366509at2"/>
<dbReference type="SUPFAM" id="SSF53474">
    <property type="entry name" value="alpha/beta-Hydrolases"/>
    <property type="match status" value="1"/>
</dbReference>
<dbReference type="EMBL" id="SFCC01000001">
    <property type="protein sequence ID" value="RZQ66101.1"/>
    <property type="molecule type" value="Genomic_DNA"/>
</dbReference>
<name>A0A4Q7JDW7_9PSEU</name>
<evidence type="ECO:0000313" key="2">
    <source>
        <dbReference type="EMBL" id="RZQ66101.1"/>
    </source>
</evidence>
<accession>A0A4Q7JDW7</accession>
<sequence>MVAAPADHPVLSVRRPPGAVTGIALVLHGGAEHDTERVRPWRLAYLRMVPFARDLFRAGGRHGLAVGLLRNRLRGWNEPALDPVVDTRWALERLRADHPDVPIVLLGHSLGGRVALRVADDPAVTGACALAPWTPAGEPVEPAAGRRVLVAHGTRDRVTSAAESHAFCLRAAALAAGIVRFEVTDEGHSMVRRPSVWTRLARAFTLETLALPTDATLGGVWSKPEAERLRIRI</sequence>
<dbReference type="AlphaFoldDB" id="A0A4Q7JDW7"/>
<organism evidence="2 3">
    <name type="scientific">Amycolatopsis suaedae</name>
    <dbReference type="NCBI Taxonomy" id="2510978"/>
    <lineage>
        <taxon>Bacteria</taxon>
        <taxon>Bacillati</taxon>
        <taxon>Actinomycetota</taxon>
        <taxon>Actinomycetes</taxon>
        <taxon>Pseudonocardiales</taxon>
        <taxon>Pseudonocardiaceae</taxon>
        <taxon>Amycolatopsis</taxon>
    </lineage>
</organism>
<dbReference type="InterPro" id="IPR029058">
    <property type="entry name" value="AB_hydrolase_fold"/>
</dbReference>
<dbReference type="InterPro" id="IPR046879">
    <property type="entry name" value="KANL3/Tex30_Abhydrolase"/>
</dbReference>